<comment type="caution">
    <text evidence="1">The sequence shown here is derived from an EMBL/GenBank/DDBJ whole genome shotgun (WGS) entry which is preliminary data.</text>
</comment>
<accession>X1UXX5</accession>
<organism evidence="1">
    <name type="scientific">marine sediment metagenome</name>
    <dbReference type="NCBI Taxonomy" id="412755"/>
    <lineage>
        <taxon>unclassified sequences</taxon>
        <taxon>metagenomes</taxon>
        <taxon>ecological metagenomes</taxon>
    </lineage>
</organism>
<protein>
    <submittedName>
        <fullName evidence="1">Uncharacterized protein</fullName>
    </submittedName>
</protein>
<dbReference type="EMBL" id="BARW01027687">
    <property type="protein sequence ID" value="GAJ04746.1"/>
    <property type="molecule type" value="Genomic_DNA"/>
</dbReference>
<proteinExistence type="predicted"/>
<feature type="non-terminal residue" evidence="1">
    <location>
        <position position="73"/>
    </location>
</feature>
<name>X1UXX5_9ZZZZ</name>
<sequence>MTLDAFKILLWACQKFIVLFVITDETIAGRDFGRVSSRMALAAELTGPIYCHKAHITILGDVLASRSVTFLTL</sequence>
<gene>
    <name evidence="1" type="ORF">S12H4_44871</name>
</gene>
<reference evidence="1" key="1">
    <citation type="journal article" date="2014" name="Front. Microbiol.">
        <title>High frequency of phylogenetically diverse reductive dehalogenase-homologous genes in deep subseafloor sedimentary metagenomes.</title>
        <authorList>
            <person name="Kawai M."/>
            <person name="Futagami T."/>
            <person name="Toyoda A."/>
            <person name="Takaki Y."/>
            <person name="Nishi S."/>
            <person name="Hori S."/>
            <person name="Arai W."/>
            <person name="Tsubouchi T."/>
            <person name="Morono Y."/>
            <person name="Uchiyama I."/>
            <person name="Ito T."/>
            <person name="Fujiyama A."/>
            <person name="Inagaki F."/>
            <person name="Takami H."/>
        </authorList>
    </citation>
    <scope>NUCLEOTIDE SEQUENCE</scope>
    <source>
        <strain evidence="1">Expedition CK06-06</strain>
    </source>
</reference>
<evidence type="ECO:0000313" key="1">
    <source>
        <dbReference type="EMBL" id="GAJ04746.1"/>
    </source>
</evidence>
<dbReference type="AlphaFoldDB" id="X1UXX5"/>